<name>A0ABM6M8L7_9SPHN</name>
<reference evidence="2 3" key="1">
    <citation type="submission" date="2017-03" db="EMBL/GenBank/DDBJ databases">
        <title>Complete genome sequence of Blastomonas fulva degrading microcsystin LR.</title>
        <authorList>
            <person name="Lee H.-g."/>
            <person name="Jin L."/>
            <person name="oh H.-M."/>
        </authorList>
    </citation>
    <scope>NUCLEOTIDE SEQUENCE [LARGE SCALE GENOMIC DNA]</scope>
    <source>
        <strain evidence="2 3">T2</strain>
    </source>
</reference>
<feature type="coiled-coil region" evidence="1">
    <location>
        <begin position="3"/>
        <end position="33"/>
    </location>
</feature>
<dbReference type="GeneID" id="303486583"/>
<proteinExistence type="predicted"/>
<sequence>MANERLILAIGQLERALTRLETAQAQLSEAAAAPSGAGDSDIAERHARLKSAAAEALAGMDAILAGKR</sequence>
<keyword evidence="3" id="KW-1185">Reference proteome</keyword>
<evidence type="ECO:0000313" key="2">
    <source>
        <dbReference type="EMBL" id="ASR52337.1"/>
    </source>
</evidence>
<dbReference type="RefSeq" id="WP_054133028.1">
    <property type="nucleotide sequence ID" value="NZ_CP020083.1"/>
</dbReference>
<evidence type="ECO:0000256" key="1">
    <source>
        <dbReference type="SAM" id="Coils"/>
    </source>
</evidence>
<dbReference type="EMBL" id="CP020083">
    <property type="protein sequence ID" value="ASR52337.1"/>
    <property type="molecule type" value="Genomic_DNA"/>
</dbReference>
<accession>A0ABM6M8L7</accession>
<organism evidence="2 3">
    <name type="scientific">Blastomonas fulva</name>
    <dbReference type="NCBI Taxonomy" id="1550728"/>
    <lineage>
        <taxon>Bacteria</taxon>
        <taxon>Pseudomonadati</taxon>
        <taxon>Pseudomonadota</taxon>
        <taxon>Alphaproteobacteria</taxon>
        <taxon>Sphingomonadales</taxon>
        <taxon>Sphingomonadaceae</taxon>
        <taxon>Blastomonas</taxon>
    </lineage>
</organism>
<evidence type="ECO:0000313" key="3">
    <source>
        <dbReference type="Proteomes" id="UP000258016"/>
    </source>
</evidence>
<gene>
    <name evidence="2" type="ORF">B5J99_13455</name>
</gene>
<protein>
    <recommendedName>
        <fullName evidence="4">EscE/YscE/SsaE family type III secretion system needle protein co-chaperone</fullName>
    </recommendedName>
</protein>
<evidence type="ECO:0008006" key="4">
    <source>
        <dbReference type="Google" id="ProtNLM"/>
    </source>
</evidence>
<dbReference type="Proteomes" id="UP000258016">
    <property type="component" value="Chromosome"/>
</dbReference>
<keyword evidence="1" id="KW-0175">Coiled coil</keyword>